<dbReference type="eggNOG" id="COG3600">
    <property type="taxonomic scope" value="Bacteria"/>
</dbReference>
<keyword evidence="3" id="KW-1185">Reference proteome</keyword>
<dbReference type="AlphaFoldDB" id="A0A098M685"/>
<dbReference type="RefSeq" id="WP_036656529.1">
    <property type="nucleotide sequence ID" value="NZ_JQCR01000003.1"/>
</dbReference>
<dbReference type="Pfam" id="PF13274">
    <property type="entry name" value="SocA_Panacea"/>
    <property type="match status" value="1"/>
</dbReference>
<evidence type="ECO:0000313" key="3">
    <source>
        <dbReference type="Proteomes" id="UP000029734"/>
    </source>
</evidence>
<proteinExistence type="predicted"/>
<comment type="caution">
    <text evidence="2">The sequence shown here is derived from an EMBL/GenBank/DDBJ whole genome shotgun (WGS) entry which is preliminary data.</text>
</comment>
<dbReference type="Proteomes" id="UP000029734">
    <property type="component" value="Unassembled WGS sequence"/>
</dbReference>
<dbReference type="OrthoDB" id="9799173at2"/>
<reference evidence="2 3" key="2">
    <citation type="submission" date="2014-10" db="EMBL/GenBank/DDBJ databases">
        <title>Comparative genomics of the Paenibacillus odorifer group.</title>
        <authorList>
            <person name="Tsai Y.-C."/>
            <person name="Martin N."/>
            <person name="Korlach J."/>
            <person name="Wiedmann M."/>
        </authorList>
    </citation>
    <scope>NUCLEOTIDE SEQUENCE [LARGE SCALE GENOMIC DNA]</scope>
    <source>
        <strain evidence="2 3">DSM 18334</strain>
    </source>
</reference>
<evidence type="ECO:0000313" key="2">
    <source>
        <dbReference type="EMBL" id="KGE17548.1"/>
    </source>
</evidence>
<sequence length="247" mass="28961">MAFHFIAIANDYVQGRRLGWHYPSREKLRKERIQSFMNRVELECGDIQLGIHKFSTESKKWDSVLEKDSFFEDVIVTENEDFFIEQVSSGKELRAYDVAKYILSITPLTHLKLQKLLYYAYAEYLLATGEKLFKDPIVAFKYGPVVEDVFYQFRHNGSSQIDYKEDEVFFIHTKKAPPSFVRIISSDNGLIAAAFVLKTWKRYIDFTAKELVEKTHKRGGPWDRVYKSGTNQVISDDHIKKYHHVVQ</sequence>
<accession>A0A098M685</accession>
<dbReference type="InterPro" id="IPR025272">
    <property type="entry name" value="SocA_Panacea"/>
</dbReference>
<evidence type="ECO:0000259" key="1">
    <source>
        <dbReference type="Pfam" id="PF13274"/>
    </source>
</evidence>
<name>A0A098M685_9BACL</name>
<feature type="domain" description="Antitoxin SocA-like Panacea" evidence="1">
    <location>
        <begin position="113"/>
        <end position="222"/>
    </location>
</feature>
<dbReference type="EMBL" id="JQCR01000003">
    <property type="protein sequence ID" value="KGE17548.1"/>
    <property type="molecule type" value="Genomic_DNA"/>
</dbReference>
<gene>
    <name evidence="2" type="ORF">PWYN_23390</name>
</gene>
<organism evidence="2 3">
    <name type="scientific">Paenibacillus wynnii</name>
    <dbReference type="NCBI Taxonomy" id="268407"/>
    <lineage>
        <taxon>Bacteria</taxon>
        <taxon>Bacillati</taxon>
        <taxon>Bacillota</taxon>
        <taxon>Bacilli</taxon>
        <taxon>Bacillales</taxon>
        <taxon>Paenibacillaceae</taxon>
        <taxon>Paenibacillus</taxon>
    </lineage>
</organism>
<protein>
    <recommendedName>
        <fullName evidence="1">Antitoxin SocA-like Panacea domain-containing protein</fullName>
    </recommendedName>
</protein>
<reference evidence="2 3" key="1">
    <citation type="submission" date="2014-08" db="EMBL/GenBank/DDBJ databases">
        <authorList>
            <person name="den Bakker H.C."/>
        </authorList>
    </citation>
    <scope>NUCLEOTIDE SEQUENCE [LARGE SCALE GENOMIC DNA]</scope>
    <source>
        <strain evidence="2 3">DSM 18334</strain>
    </source>
</reference>